<keyword evidence="2" id="KW-1185">Reference proteome</keyword>
<dbReference type="GO" id="GO:0008967">
    <property type="term" value="F:phosphoglycolate phosphatase activity"/>
    <property type="evidence" value="ECO:0007669"/>
    <property type="project" value="TreeGrafter"/>
</dbReference>
<dbReference type="KEGG" id="cthd:CDO33_18140"/>
<dbReference type="SFLD" id="SFLDS00003">
    <property type="entry name" value="Haloacid_Dehalogenase"/>
    <property type="match status" value="1"/>
</dbReference>
<dbReference type="GO" id="GO:0006281">
    <property type="term" value="P:DNA repair"/>
    <property type="evidence" value="ECO:0007669"/>
    <property type="project" value="TreeGrafter"/>
</dbReference>
<dbReference type="Pfam" id="PF00702">
    <property type="entry name" value="Hydrolase"/>
    <property type="match status" value="1"/>
</dbReference>
<dbReference type="InterPro" id="IPR050155">
    <property type="entry name" value="HAD-like_hydrolase_sf"/>
</dbReference>
<evidence type="ECO:0000313" key="1">
    <source>
        <dbReference type="EMBL" id="PNT99044.1"/>
    </source>
</evidence>
<dbReference type="SUPFAM" id="SSF56784">
    <property type="entry name" value="HAD-like"/>
    <property type="match status" value="1"/>
</dbReference>
<dbReference type="CDD" id="cd01427">
    <property type="entry name" value="HAD_like"/>
    <property type="match status" value="1"/>
</dbReference>
<dbReference type="Gene3D" id="3.40.50.1000">
    <property type="entry name" value="HAD superfamily/HAD-like"/>
    <property type="match status" value="1"/>
</dbReference>
<proteinExistence type="predicted"/>
<evidence type="ECO:0008006" key="3">
    <source>
        <dbReference type="Google" id="ProtNLM"/>
    </source>
</evidence>
<dbReference type="Proteomes" id="UP000236151">
    <property type="component" value="Unassembled WGS sequence"/>
</dbReference>
<dbReference type="InterPro" id="IPR023214">
    <property type="entry name" value="HAD_sf"/>
</dbReference>
<evidence type="ECO:0000313" key="2">
    <source>
        <dbReference type="Proteomes" id="UP000236151"/>
    </source>
</evidence>
<reference evidence="1 2" key="1">
    <citation type="submission" date="2017-06" db="EMBL/GenBank/DDBJ databases">
        <title>Investigating the central metabolism of Clostridium thermosuccinogenes.</title>
        <authorList>
            <person name="Koendjbiharie J.G."/>
            <person name="van Kranenburg R."/>
        </authorList>
    </citation>
    <scope>NUCLEOTIDE SEQUENCE [LARGE SCALE GENOMIC DNA]</scope>
    <source>
        <strain evidence="1 2">DSM 5806</strain>
    </source>
</reference>
<dbReference type="InterPro" id="IPR036412">
    <property type="entry name" value="HAD-like_sf"/>
</dbReference>
<dbReference type="InterPro" id="IPR023198">
    <property type="entry name" value="PGP-like_dom2"/>
</dbReference>
<dbReference type="Gene3D" id="1.10.150.240">
    <property type="entry name" value="Putative phosphatase, domain 2"/>
    <property type="match status" value="1"/>
</dbReference>
<accession>A0A2K2FJT2</accession>
<dbReference type="EMBL" id="NIOJ01000021">
    <property type="protein sequence ID" value="PNT99044.1"/>
    <property type="molecule type" value="Genomic_DNA"/>
</dbReference>
<dbReference type="NCBIfam" id="TIGR01549">
    <property type="entry name" value="HAD-SF-IA-v1"/>
    <property type="match status" value="1"/>
</dbReference>
<organism evidence="1 2">
    <name type="scientific">Clostridium thermosuccinogenes</name>
    <dbReference type="NCBI Taxonomy" id="84032"/>
    <lineage>
        <taxon>Bacteria</taxon>
        <taxon>Bacillati</taxon>
        <taxon>Bacillota</taxon>
        <taxon>Clostridia</taxon>
        <taxon>Eubacteriales</taxon>
        <taxon>Clostridiaceae</taxon>
        <taxon>Clostridium</taxon>
    </lineage>
</organism>
<dbReference type="AlphaFoldDB" id="A0A2K2FJT2"/>
<dbReference type="InterPro" id="IPR006439">
    <property type="entry name" value="HAD-SF_hydro_IA"/>
</dbReference>
<protein>
    <recommendedName>
        <fullName evidence="3">Haloacid dehalogenase</fullName>
    </recommendedName>
</protein>
<comment type="caution">
    <text evidence="1">The sequence shown here is derived from an EMBL/GenBank/DDBJ whole genome shotgun (WGS) entry which is preliminary data.</text>
</comment>
<dbReference type="PANTHER" id="PTHR43434:SF1">
    <property type="entry name" value="PHOSPHOGLYCOLATE PHOSPHATASE"/>
    <property type="match status" value="1"/>
</dbReference>
<name>A0A2K2FJT2_9CLOT</name>
<dbReference type="SFLD" id="SFLDG01129">
    <property type="entry name" value="C1.5:_HAD__Beta-PGM__Phosphata"/>
    <property type="match status" value="1"/>
</dbReference>
<gene>
    <name evidence="1" type="ORF">CDQ84_09315</name>
</gene>
<sequence>MSPCLTETEAANLSIKGILFDKDGTILDFNSTWIPAAKLIIRKLLEEYSHAQDDDLEKALMNSIGIVDGRIMPDCVYASGTTGDVAEEFYKVFNSRGMDCGNREEFRAKVVDILSDIMDKDMVTPVPAGQLADIFAAIKNRGLYIGIATADTEASTKVCLEKLGVKEFFDFIGCDNGTYESKPHPHILQEFCRLYGLNPREVAVVGDTMTDMKFARQGNAGLAIGILGGAGHPDKIRENADIVCQSVQDIINEKGIFIWEDKGLS</sequence>
<dbReference type="PANTHER" id="PTHR43434">
    <property type="entry name" value="PHOSPHOGLYCOLATE PHOSPHATASE"/>
    <property type="match status" value="1"/>
</dbReference>